<evidence type="ECO:0000313" key="1">
    <source>
        <dbReference type="EMBL" id="GAH79465.1"/>
    </source>
</evidence>
<dbReference type="AlphaFoldDB" id="X1JD99"/>
<organism evidence="1">
    <name type="scientific">marine sediment metagenome</name>
    <dbReference type="NCBI Taxonomy" id="412755"/>
    <lineage>
        <taxon>unclassified sequences</taxon>
        <taxon>metagenomes</taxon>
        <taxon>ecological metagenomes</taxon>
    </lineage>
</organism>
<proteinExistence type="predicted"/>
<name>X1JD99_9ZZZZ</name>
<gene>
    <name evidence="1" type="ORF">S03H2_62756</name>
</gene>
<comment type="caution">
    <text evidence="1">The sequence shown here is derived from an EMBL/GenBank/DDBJ whole genome shotgun (WGS) entry which is preliminary data.</text>
</comment>
<protein>
    <submittedName>
        <fullName evidence="1">Uncharacterized protein</fullName>
    </submittedName>
</protein>
<sequence length="49" mass="5768">MLLRKTPKEKIKEIVEIFDLESIKNKDKIKNMIKTQTTISAFAKHLPKK</sequence>
<accession>X1JD99</accession>
<dbReference type="EMBL" id="BARU01040609">
    <property type="protein sequence ID" value="GAH79465.1"/>
    <property type="molecule type" value="Genomic_DNA"/>
</dbReference>
<reference evidence="1" key="1">
    <citation type="journal article" date="2014" name="Front. Microbiol.">
        <title>High frequency of phylogenetically diverse reductive dehalogenase-homologous genes in deep subseafloor sedimentary metagenomes.</title>
        <authorList>
            <person name="Kawai M."/>
            <person name="Futagami T."/>
            <person name="Toyoda A."/>
            <person name="Takaki Y."/>
            <person name="Nishi S."/>
            <person name="Hori S."/>
            <person name="Arai W."/>
            <person name="Tsubouchi T."/>
            <person name="Morono Y."/>
            <person name="Uchiyama I."/>
            <person name="Ito T."/>
            <person name="Fujiyama A."/>
            <person name="Inagaki F."/>
            <person name="Takami H."/>
        </authorList>
    </citation>
    <scope>NUCLEOTIDE SEQUENCE</scope>
    <source>
        <strain evidence="1">Expedition CK06-06</strain>
    </source>
</reference>